<dbReference type="PIRSF" id="PIRSF006324">
    <property type="entry name" value="LeuE"/>
    <property type="match status" value="1"/>
</dbReference>
<protein>
    <submittedName>
        <fullName evidence="7">LysE family translocator</fullName>
    </submittedName>
</protein>
<gene>
    <name evidence="7" type="ORF">ISS99_09110</name>
</gene>
<feature type="transmembrane region" description="Helical" evidence="6">
    <location>
        <begin position="39"/>
        <end position="62"/>
    </location>
</feature>
<evidence type="ECO:0000313" key="8">
    <source>
        <dbReference type="Proteomes" id="UP001430193"/>
    </source>
</evidence>
<dbReference type="Proteomes" id="UP001430193">
    <property type="component" value="Unassembled WGS sequence"/>
</dbReference>
<evidence type="ECO:0000256" key="4">
    <source>
        <dbReference type="ARBA" id="ARBA00022989"/>
    </source>
</evidence>
<dbReference type="EMBL" id="JADIKF010000038">
    <property type="protein sequence ID" value="MBM7129682.1"/>
    <property type="molecule type" value="Genomic_DNA"/>
</dbReference>
<keyword evidence="4 6" id="KW-1133">Transmembrane helix</keyword>
<evidence type="ECO:0000313" key="7">
    <source>
        <dbReference type="EMBL" id="MBM7129682.1"/>
    </source>
</evidence>
<dbReference type="PANTHER" id="PTHR30086:SF20">
    <property type="entry name" value="ARGININE EXPORTER PROTEIN ARGO-RELATED"/>
    <property type="match status" value="1"/>
</dbReference>
<dbReference type="InterPro" id="IPR001123">
    <property type="entry name" value="LeuE-type"/>
</dbReference>
<accession>A0ABS2KES7</accession>
<proteinExistence type="predicted"/>
<reference evidence="7" key="1">
    <citation type="submission" date="2020-10" db="EMBL/GenBank/DDBJ databases">
        <title>Phylogeny of dyella-like bacteria.</title>
        <authorList>
            <person name="Fu J."/>
        </authorList>
    </citation>
    <scope>NUCLEOTIDE SEQUENCE</scope>
    <source>
        <strain evidence="7">DHON07</strain>
    </source>
</reference>
<dbReference type="Pfam" id="PF01810">
    <property type="entry name" value="LysE"/>
    <property type="match status" value="1"/>
</dbReference>
<keyword evidence="2" id="KW-1003">Cell membrane</keyword>
<keyword evidence="5 6" id="KW-0472">Membrane</keyword>
<feature type="transmembrane region" description="Helical" evidence="6">
    <location>
        <begin position="141"/>
        <end position="162"/>
    </location>
</feature>
<evidence type="ECO:0000256" key="5">
    <source>
        <dbReference type="ARBA" id="ARBA00023136"/>
    </source>
</evidence>
<name>A0ABS2KES7_9GAMM</name>
<evidence type="ECO:0000256" key="3">
    <source>
        <dbReference type="ARBA" id="ARBA00022692"/>
    </source>
</evidence>
<evidence type="ECO:0000256" key="1">
    <source>
        <dbReference type="ARBA" id="ARBA00004651"/>
    </source>
</evidence>
<evidence type="ECO:0000256" key="6">
    <source>
        <dbReference type="SAM" id="Phobius"/>
    </source>
</evidence>
<keyword evidence="3 6" id="KW-0812">Transmembrane</keyword>
<feature type="transmembrane region" description="Helical" evidence="6">
    <location>
        <begin position="182"/>
        <end position="200"/>
    </location>
</feature>
<organism evidence="7 8">
    <name type="scientific">Dyella mobilis</name>
    <dbReference type="NCBI Taxonomy" id="1849582"/>
    <lineage>
        <taxon>Bacteria</taxon>
        <taxon>Pseudomonadati</taxon>
        <taxon>Pseudomonadota</taxon>
        <taxon>Gammaproteobacteria</taxon>
        <taxon>Lysobacterales</taxon>
        <taxon>Rhodanobacteraceae</taxon>
        <taxon>Dyella</taxon>
    </lineage>
</organism>
<feature type="transmembrane region" description="Helical" evidence="6">
    <location>
        <begin position="113"/>
        <end position="135"/>
    </location>
</feature>
<comment type="subcellular location">
    <subcellularLocation>
        <location evidence="1">Cell membrane</location>
        <topology evidence="1">Multi-pass membrane protein</topology>
    </subcellularLocation>
</comment>
<dbReference type="PANTHER" id="PTHR30086">
    <property type="entry name" value="ARGININE EXPORTER PROTEIN ARGO"/>
    <property type="match status" value="1"/>
</dbReference>
<feature type="transmembrane region" description="Helical" evidence="6">
    <location>
        <begin position="74"/>
        <end position="92"/>
    </location>
</feature>
<evidence type="ECO:0000256" key="2">
    <source>
        <dbReference type="ARBA" id="ARBA00022475"/>
    </source>
</evidence>
<sequence length="203" mass="22016">MTLMHWMAFAAVAALNIVTPGPTNLLMMNTGARFGRSQVIAFAMGNVLGLGLIGILITAGLTQFIVRSAEMMQILRFAGGVYLMWLGIKLCLSGPDEEPVQGDIPRRHAFRRAFFNAITNPKPLFFFGTILPIFVPKSGAAFGSTALLVLTFMLISFLSLNIYGAIAMRGAGLLRQAKARKWFNRFSGAALIGYGGVLALRRT</sequence>
<feature type="transmembrane region" description="Helical" evidence="6">
    <location>
        <begin position="6"/>
        <end position="27"/>
    </location>
</feature>
<keyword evidence="8" id="KW-1185">Reference proteome</keyword>
<comment type="caution">
    <text evidence="7">The sequence shown here is derived from an EMBL/GenBank/DDBJ whole genome shotgun (WGS) entry which is preliminary data.</text>
</comment>